<evidence type="ECO:0000256" key="7">
    <source>
        <dbReference type="RuleBase" id="RU000417"/>
    </source>
</evidence>
<organism evidence="8 9">
    <name type="scientific">Herbiconiux ginsengi</name>
    <dbReference type="NCBI Taxonomy" id="381665"/>
    <lineage>
        <taxon>Bacteria</taxon>
        <taxon>Bacillati</taxon>
        <taxon>Actinomycetota</taxon>
        <taxon>Actinomycetes</taxon>
        <taxon>Micrococcales</taxon>
        <taxon>Microbacteriaceae</taxon>
        <taxon>Herbiconiux</taxon>
    </lineage>
</organism>
<keyword evidence="4" id="KW-0680">Restriction system</keyword>
<keyword evidence="9" id="KW-1185">Reference proteome</keyword>
<dbReference type="GO" id="GO:0044027">
    <property type="term" value="P:negative regulation of gene expression via chromosomal CpG island methylation"/>
    <property type="evidence" value="ECO:0007669"/>
    <property type="project" value="TreeGrafter"/>
</dbReference>
<reference evidence="8 9" key="1">
    <citation type="submission" date="2016-10" db="EMBL/GenBank/DDBJ databases">
        <authorList>
            <person name="de Groot N.N."/>
        </authorList>
    </citation>
    <scope>NUCLEOTIDE SEQUENCE [LARGE SCALE GENOMIC DNA]</scope>
    <source>
        <strain evidence="8 9">CGMCC 4.3491</strain>
    </source>
</reference>
<dbReference type="PROSITE" id="PS00094">
    <property type="entry name" value="C5_MTASE_1"/>
    <property type="match status" value="1"/>
</dbReference>
<dbReference type="GO" id="GO:0003677">
    <property type="term" value="F:DNA binding"/>
    <property type="evidence" value="ECO:0007669"/>
    <property type="project" value="TreeGrafter"/>
</dbReference>
<evidence type="ECO:0000256" key="1">
    <source>
        <dbReference type="ARBA" id="ARBA00022603"/>
    </source>
</evidence>
<evidence type="ECO:0000256" key="3">
    <source>
        <dbReference type="ARBA" id="ARBA00022691"/>
    </source>
</evidence>
<dbReference type="AlphaFoldDB" id="A0A1H3QS25"/>
<evidence type="ECO:0000256" key="5">
    <source>
        <dbReference type="PROSITE-ProRule" id="PRU01016"/>
    </source>
</evidence>
<dbReference type="InterPro" id="IPR031303">
    <property type="entry name" value="C5_meth_CS"/>
</dbReference>
<gene>
    <name evidence="8" type="ORF">SAMN05216554_2704</name>
</gene>
<dbReference type="EC" id="2.1.1.37" evidence="7"/>
<dbReference type="SUPFAM" id="SSF53335">
    <property type="entry name" value="S-adenosyl-L-methionine-dependent methyltransferases"/>
    <property type="match status" value="1"/>
</dbReference>
<keyword evidence="3 5" id="KW-0949">S-adenosyl-L-methionine</keyword>
<evidence type="ECO:0000313" key="8">
    <source>
        <dbReference type="EMBL" id="SDZ16073.1"/>
    </source>
</evidence>
<dbReference type="Proteomes" id="UP000198891">
    <property type="component" value="Unassembled WGS sequence"/>
</dbReference>
<evidence type="ECO:0000256" key="4">
    <source>
        <dbReference type="ARBA" id="ARBA00022747"/>
    </source>
</evidence>
<dbReference type="PROSITE" id="PS51679">
    <property type="entry name" value="SAM_MT_C5"/>
    <property type="match status" value="1"/>
</dbReference>
<dbReference type="PRINTS" id="PR00105">
    <property type="entry name" value="C5METTRFRASE"/>
</dbReference>
<accession>A0A1H3QS25</accession>
<feature type="active site" evidence="5">
    <location>
        <position position="78"/>
    </location>
</feature>
<evidence type="ECO:0000256" key="6">
    <source>
        <dbReference type="RuleBase" id="RU000416"/>
    </source>
</evidence>
<dbReference type="GO" id="GO:0009307">
    <property type="term" value="P:DNA restriction-modification system"/>
    <property type="evidence" value="ECO:0007669"/>
    <property type="project" value="UniProtKB-KW"/>
</dbReference>
<dbReference type="PANTHER" id="PTHR10629">
    <property type="entry name" value="CYTOSINE-SPECIFIC METHYLTRANSFERASE"/>
    <property type="match status" value="1"/>
</dbReference>
<sequence>MKSDLTVVEICAGAGGQALGLHNAGFSHALAVELDAYACQTLRENTSWKIAEGDVADINVWDPADYVGIDLLAGGVPCPPFSIAGKQLGSSDERDLFAWAVEQVGVIQPRALLLENVRGLASNRFAGYRQRILDRLAEFGYVADWRLVHSADFGVAQLRPRFVLIAMKEEDAAYFHWPEPNGQVVTVGAALQDLMASNGWKHAEDWARLADDIGPTLVGGSKKHGGADLGPTRAKAAWAHLAVDGRGVADEAPGADWPHPSIRMPKLTVPMVARLQGWSDGYEWRFAGRKTAQYRQIGNAFPPPVAEAIGRSIRSALLHEGRRQDVVGLGSAVHDPIYKALANATGYVTLEHLHTLLDPSNTQAVIEQKLAALSHDFEIDVRTTTSGTSYRLGKFKGFTGQQDHERHLYMEKHRGRIS</sequence>
<name>A0A1H3QS25_9MICO</name>
<dbReference type="OrthoDB" id="9813719at2"/>
<dbReference type="EMBL" id="FNPZ01000002">
    <property type="protein sequence ID" value="SDZ16073.1"/>
    <property type="molecule type" value="Genomic_DNA"/>
</dbReference>
<dbReference type="Gene3D" id="3.90.120.10">
    <property type="entry name" value="DNA Methylase, subunit A, domain 2"/>
    <property type="match status" value="1"/>
</dbReference>
<dbReference type="GO" id="GO:0032259">
    <property type="term" value="P:methylation"/>
    <property type="evidence" value="ECO:0007669"/>
    <property type="project" value="UniProtKB-KW"/>
</dbReference>
<dbReference type="PANTHER" id="PTHR10629:SF52">
    <property type="entry name" value="DNA (CYTOSINE-5)-METHYLTRANSFERASE 1"/>
    <property type="match status" value="1"/>
</dbReference>
<dbReference type="InterPro" id="IPR029063">
    <property type="entry name" value="SAM-dependent_MTases_sf"/>
</dbReference>
<proteinExistence type="inferred from homology"/>
<comment type="similarity">
    <text evidence="5 6">Belongs to the class I-like SAM-binding methyltransferase superfamily. C5-methyltransferase family.</text>
</comment>
<protein>
    <recommendedName>
        <fullName evidence="7">Cytosine-specific methyltransferase</fullName>
        <ecNumber evidence="7">2.1.1.37</ecNumber>
    </recommendedName>
</protein>
<dbReference type="RefSeq" id="WP_092554505.1">
    <property type="nucleotide sequence ID" value="NZ_FNPZ01000002.1"/>
</dbReference>
<dbReference type="InterPro" id="IPR050390">
    <property type="entry name" value="C5-Methyltransferase"/>
</dbReference>
<dbReference type="Pfam" id="PF00145">
    <property type="entry name" value="DNA_methylase"/>
    <property type="match status" value="1"/>
</dbReference>
<comment type="catalytic activity">
    <reaction evidence="7">
        <text>a 2'-deoxycytidine in DNA + S-adenosyl-L-methionine = a 5-methyl-2'-deoxycytidine in DNA + S-adenosyl-L-homocysteine + H(+)</text>
        <dbReference type="Rhea" id="RHEA:13681"/>
        <dbReference type="Rhea" id="RHEA-COMP:11369"/>
        <dbReference type="Rhea" id="RHEA-COMP:11370"/>
        <dbReference type="ChEBI" id="CHEBI:15378"/>
        <dbReference type="ChEBI" id="CHEBI:57856"/>
        <dbReference type="ChEBI" id="CHEBI:59789"/>
        <dbReference type="ChEBI" id="CHEBI:85452"/>
        <dbReference type="ChEBI" id="CHEBI:85454"/>
        <dbReference type="EC" id="2.1.1.37"/>
    </reaction>
</comment>
<evidence type="ECO:0000256" key="2">
    <source>
        <dbReference type="ARBA" id="ARBA00022679"/>
    </source>
</evidence>
<dbReference type="InterPro" id="IPR001525">
    <property type="entry name" value="C5_MeTfrase"/>
</dbReference>
<dbReference type="Gene3D" id="3.40.50.150">
    <property type="entry name" value="Vaccinia Virus protein VP39"/>
    <property type="match status" value="1"/>
</dbReference>
<evidence type="ECO:0000313" key="9">
    <source>
        <dbReference type="Proteomes" id="UP000198891"/>
    </source>
</evidence>
<dbReference type="PROSITE" id="PS00095">
    <property type="entry name" value="C5_MTASE_2"/>
    <property type="match status" value="1"/>
</dbReference>
<keyword evidence="1 5" id="KW-0489">Methyltransferase</keyword>
<dbReference type="GO" id="GO:0003886">
    <property type="term" value="F:DNA (cytosine-5-)-methyltransferase activity"/>
    <property type="evidence" value="ECO:0007669"/>
    <property type="project" value="UniProtKB-EC"/>
</dbReference>
<dbReference type="InterPro" id="IPR018117">
    <property type="entry name" value="C5_DNA_meth_AS"/>
</dbReference>
<keyword evidence="2 5" id="KW-0808">Transferase</keyword>
<dbReference type="NCBIfam" id="TIGR00675">
    <property type="entry name" value="dcm"/>
    <property type="match status" value="1"/>
</dbReference>
<dbReference type="STRING" id="381665.SAMN05216554_2704"/>